<dbReference type="EMBL" id="DACRBY010000001">
    <property type="protein sequence ID" value="HAS8538420.1"/>
    <property type="molecule type" value="Genomic_DNA"/>
</dbReference>
<evidence type="ECO:0000256" key="1">
    <source>
        <dbReference type="SAM" id="Phobius"/>
    </source>
</evidence>
<proteinExistence type="predicted"/>
<dbReference type="Proteomes" id="UP000863257">
    <property type="component" value="Unassembled WGS sequence"/>
</dbReference>
<keyword evidence="1" id="KW-0812">Transmembrane</keyword>
<keyword evidence="1" id="KW-0472">Membrane</keyword>
<evidence type="ECO:0000313" key="2">
    <source>
        <dbReference type="EMBL" id="HAS8538420.1"/>
    </source>
</evidence>
<name>A0A8H9K5I0_VIBVL</name>
<sequence length="107" mass="11604">MSNFMKINVIKNIAKTYFEGPNSITSGLLTLGVSSHRFNEIVLAAEEPLVTDEEFNKEPIENIVATYGPHFFLEPVARSEKEKESLALSLLAVGAIAVTGAVLPLSN</sequence>
<accession>A0A8H9K5I0</accession>
<dbReference type="AlphaFoldDB" id="A0A8H9K5I0"/>
<organism evidence="2">
    <name type="scientific">Vibrio vulnificus</name>
    <dbReference type="NCBI Taxonomy" id="672"/>
    <lineage>
        <taxon>Bacteria</taxon>
        <taxon>Pseudomonadati</taxon>
        <taxon>Pseudomonadota</taxon>
        <taxon>Gammaproteobacteria</taxon>
        <taxon>Vibrionales</taxon>
        <taxon>Vibrionaceae</taxon>
        <taxon>Vibrio</taxon>
    </lineage>
</organism>
<feature type="transmembrane region" description="Helical" evidence="1">
    <location>
        <begin position="86"/>
        <end position="105"/>
    </location>
</feature>
<comment type="caution">
    <text evidence="2">The sequence shown here is derived from an EMBL/GenBank/DDBJ whole genome shotgun (WGS) entry which is preliminary data.</text>
</comment>
<gene>
    <name evidence="2" type="ORF">I7730_01220</name>
</gene>
<protein>
    <submittedName>
        <fullName evidence="2">Uncharacterized protein</fullName>
    </submittedName>
</protein>
<keyword evidence="1" id="KW-1133">Transmembrane helix</keyword>
<reference evidence="2" key="2">
    <citation type="submission" date="2019-01" db="EMBL/GenBank/DDBJ databases">
        <authorList>
            <consortium name="NCBI Pathogen Detection Project"/>
        </authorList>
    </citation>
    <scope>NUCLEOTIDE SEQUENCE</scope>
    <source>
        <strain evidence="2">BCW_3452</strain>
    </source>
</reference>
<reference evidence="2" key="1">
    <citation type="journal article" date="2018" name="Genome Biol.">
        <title>SKESA: strategic k-mer extension for scrupulous assemblies.</title>
        <authorList>
            <person name="Souvorov A."/>
            <person name="Agarwala R."/>
            <person name="Lipman D.J."/>
        </authorList>
    </citation>
    <scope>NUCLEOTIDE SEQUENCE</scope>
    <source>
        <strain evidence="2">BCW_3452</strain>
    </source>
</reference>